<gene>
    <name evidence="3" type="ORF">EV138_2751</name>
</gene>
<name>A0A4R7TB01_9ACTN</name>
<dbReference type="OrthoDB" id="414967at2"/>
<feature type="transmembrane region" description="Helical" evidence="2">
    <location>
        <begin position="60"/>
        <end position="81"/>
    </location>
</feature>
<comment type="caution">
    <text evidence="3">The sequence shown here is derived from an EMBL/GenBank/DDBJ whole genome shotgun (WGS) entry which is preliminary data.</text>
</comment>
<evidence type="ECO:0000256" key="1">
    <source>
        <dbReference type="SAM" id="MobiDB-lite"/>
    </source>
</evidence>
<dbReference type="AlphaFoldDB" id="A0A4R7TB01"/>
<protein>
    <submittedName>
        <fullName evidence="3">Pentapeptide repeat protein</fullName>
    </submittedName>
</protein>
<dbReference type="SUPFAM" id="SSF141571">
    <property type="entry name" value="Pentapeptide repeat-like"/>
    <property type="match status" value="1"/>
</dbReference>
<dbReference type="Pfam" id="PF00805">
    <property type="entry name" value="Pentapeptide"/>
    <property type="match status" value="2"/>
</dbReference>
<keyword evidence="4" id="KW-1185">Reference proteome</keyword>
<sequence>MILPPSDGLPLPAPPHDDVELARRRRSRSRRRTAIASVAIPVLAGLAVAVVVVSPQSRPVVYAAGAPLLALFAALLGFYFGSEDSGGERVRSSRSARLPAVDLGAVFEASKLLDTVSGPSARIAGLSALALLGRVSPQAARLCADIIVGALRSQSWSEDGRDAETARRAAVFAISDLIKYGDPGYRADIRGISLQGLNLSDLWLPGADLARASLTGSDLSRANLSGASLKEADLSDCIVLNANLDEAVLDHANLSSAVLVGSSFAGALLTGVNLSYALLRKANLRRTLLAEANLSDADLRDADLTDALLIGANLSGARFDGSSLKGAAVDPMSFPMHGNELARLERVRVIEGDSDMSLWVAKRLDRLPGD</sequence>
<keyword evidence="2" id="KW-0812">Transmembrane</keyword>
<evidence type="ECO:0000313" key="3">
    <source>
        <dbReference type="EMBL" id="TDU89191.1"/>
    </source>
</evidence>
<dbReference type="Gene3D" id="2.160.20.80">
    <property type="entry name" value="E3 ubiquitin-protein ligase SopA"/>
    <property type="match status" value="1"/>
</dbReference>
<organism evidence="3 4">
    <name type="scientific">Kribbella voronezhensis</name>
    <dbReference type="NCBI Taxonomy" id="2512212"/>
    <lineage>
        <taxon>Bacteria</taxon>
        <taxon>Bacillati</taxon>
        <taxon>Actinomycetota</taxon>
        <taxon>Actinomycetes</taxon>
        <taxon>Propionibacteriales</taxon>
        <taxon>Kribbellaceae</taxon>
        <taxon>Kribbella</taxon>
    </lineage>
</organism>
<feature type="region of interest" description="Disordered" evidence="1">
    <location>
        <begin position="1"/>
        <end position="26"/>
    </location>
</feature>
<dbReference type="PANTHER" id="PTHR14136">
    <property type="entry name" value="BTB_POZ DOMAIN-CONTAINING PROTEIN KCTD9"/>
    <property type="match status" value="1"/>
</dbReference>
<dbReference type="InterPro" id="IPR051082">
    <property type="entry name" value="Pentapeptide-BTB/POZ_domain"/>
</dbReference>
<dbReference type="Proteomes" id="UP000295151">
    <property type="component" value="Unassembled WGS sequence"/>
</dbReference>
<keyword evidence="2" id="KW-0472">Membrane</keyword>
<feature type="compositionally biased region" description="Low complexity" evidence="1">
    <location>
        <begin position="1"/>
        <end position="10"/>
    </location>
</feature>
<evidence type="ECO:0000256" key="2">
    <source>
        <dbReference type="SAM" id="Phobius"/>
    </source>
</evidence>
<proteinExistence type="predicted"/>
<dbReference type="EMBL" id="SOCE01000001">
    <property type="protein sequence ID" value="TDU89191.1"/>
    <property type="molecule type" value="Genomic_DNA"/>
</dbReference>
<reference evidence="3 4" key="1">
    <citation type="submission" date="2019-03" db="EMBL/GenBank/DDBJ databases">
        <title>Genomic Encyclopedia of Type Strains, Phase III (KMG-III): the genomes of soil and plant-associated and newly described type strains.</title>
        <authorList>
            <person name="Whitman W."/>
        </authorList>
    </citation>
    <scope>NUCLEOTIDE SEQUENCE [LARGE SCALE GENOMIC DNA]</scope>
    <source>
        <strain evidence="3 4">VKM Ac-2575</strain>
    </source>
</reference>
<dbReference type="InterPro" id="IPR001646">
    <property type="entry name" value="5peptide_repeat"/>
</dbReference>
<evidence type="ECO:0000313" key="4">
    <source>
        <dbReference type="Proteomes" id="UP000295151"/>
    </source>
</evidence>
<accession>A0A4R7TB01</accession>
<feature type="transmembrane region" description="Helical" evidence="2">
    <location>
        <begin position="33"/>
        <end position="54"/>
    </location>
</feature>
<keyword evidence="2" id="KW-1133">Transmembrane helix</keyword>
<dbReference type="PANTHER" id="PTHR14136:SF17">
    <property type="entry name" value="BTB_POZ DOMAIN-CONTAINING PROTEIN KCTD9"/>
    <property type="match status" value="1"/>
</dbReference>